<dbReference type="PROSITE" id="PS51257">
    <property type="entry name" value="PROKAR_LIPOPROTEIN"/>
    <property type="match status" value="1"/>
</dbReference>
<dbReference type="Proteomes" id="UP000559626">
    <property type="component" value="Unassembled WGS sequence"/>
</dbReference>
<dbReference type="EMBL" id="JABBGH010000003">
    <property type="protein sequence ID" value="NML67553.1"/>
    <property type="molecule type" value="Genomic_DNA"/>
</dbReference>
<protein>
    <recommendedName>
        <fullName evidence="3">Lipocalin-like domain-containing protein</fullName>
    </recommendedName>
</protein>
<evidence type="ECO:0000313" key="2">
    <source>
        <dbReference type="Proteomes" id="UP000559626"/>
    </source>
</evidence>
<keyword evidence="2" id="KW-1185">Reference proteome</keyword>
<evidence type="ECO:0008006" key="3">
    <source>
        <dbReference type="Google" id="ProtNLM"/>
    </source>
</evidence>
<dbReference type="AlphaFoldDB" id="A0A7Y0AHN8"/>
<organism evidence="1 2">
    <name type="scientific">Hymenobacter polaris</name>
    <dbReference type="NCBI Taxonomy" id="2682546"/>
    <lineage>
        <taxon>Bacteria</taxon>
        <taxon>Pseudomonadati</taxon>
        <taxon>Bacteroidota</taxon>
        <taxon>Cytophagia</taxon>
        <taxon>Cytophagales</taxon>
        <taxon>Hymenobacteraceae</taxon>
        <taxon>Hymenobacter</taxon>
    </lineage>
</organism>
<proteinExistence type="predicted"/>
<comment type="caution">
    <text evidence="1">The sequence shown here is derived from an EMBL/GenBank/DDBJ whole genome shotgun (WGS) entry which is preliminary data.</text>
</comment>
<sequence length="150" mass="16603">MQRLAWSALAALTLVGCQKADDPLPAPTPTLLGQRWMLQSEQREATPLDGSPATVYTVAPPAGPVFLTYVDEQHFTLDMQLPSAPGPYHIESTYSYQGQDLTFASSYSWTTGTVAPRTVRVAELSAHRLVLLEVWESPDTHYFSTQTFSR</sequence>
<gene>
    <name evidence="1" type="ORF">HHL22_20320</name>
</gene>
<name>A0A7Y0AHN8_9BACT</name>
<dbReference type="RefSeq" id="WP_169533211.1">
    <property type="nucleotide sequence ID" value="NZ_JABBGH010000003.1"/>
</dbReference>
<reference evidence="1 2" key="1">
    <citation type="submission" date="2020-04" db="EMBL/GenBank/DDBJ databases">
        <title>Hymenobacter polaris sp. nov., isolated from Arctic soil.</title>
        <authorList>
            <person name="Dahal R.H."/>
        </authorList>
    </citation>
    <scope>NUCLEOTIDE SEQUENCE [LARGE SCALE GENOMIC DNA]</scope>
    <source>
        <strain evidence="1 2">RP-2-7</strain>
    </source>
</reference>
<accession>A0A7Y0AHN8</accession>
<evidence type="ECO:0000313" key="1">
    <source>
        <dbReference type="EMBL" id="NML67553.1"/>
    </source>
</evidence>